<feature type="non-terminal residue" evidence="1">
    <location>
        <position position="1"/>
    </location>
</feature>
<proteinExistence type="predicted"/>
<accession>A0A7J8WP47</accession>
<evidence type="ECO:0000313" key="1">
    <source>
        <dbReference type="EMBL" id="MBA0676798.1"/>
    </source>
</evidence>
<organism evidence="1 2">
    <name type="scientific">Gossypium aridum</name>
    <name type="common">American cotton</name>
    <name type="synonym">Erioxylum aridum</name>
    <dbReference type="NCBI Taxonomy" id="34290"/>
    <lineage>
        <taxon>Eukaryota</taxon>
        <taxon>Viridiplantae</taxon>
        <taxon>Streptophyta</taxon>
        <taxon>Embryophyta</taxon>
        <taxon>Tracheophyta</taxon>
        <taxon>Spermatophyta</taxon>
        <taxon>Magnoliopsida</taxon>
        <taxon>eudicotyledons</taxon>
        <taxon>Gunneridae</taxon>
        <taxon>Pentapetalae</taxon>
        <taxon>rosids</taxon>
        <taxon>malvids</taxon>
        <taxon>Malvales</taxon>
        <taxon>Malvaceae</taxon>
        <taxon>Malvoideae</taxon>
        <taxon>Gossypium</taxon>
    </lineage>
</organism>
<gene>
    <name evidence="1" type="ORF">Goari_018255</name>
</gene>
<evidence type="ECO:0000313" key="2">
    <source>
        <dbReference type="Proteomes" id="UP000593577"/>
    </source>
</evidence>
<keyword evidence="2" id="KW-1185">Reference proteome</keyword>
<reference evidence="1 2" key="1">
    <citation type="journal article" date="2019" name="Genome Biol. Evol.">
        <title>Insights into the evolution of the New World diploid cottons (Gossypium, subgenus Houzingenia) based on genome sequencing.</title>
        <authorList>
            <person name="Grover C.E."/>
            <person name="Arick M.A. 2nd"/>
            <person name="Thrash A."/>
            <person name="Conover J.L."/>
            <person name="Sanders W.S."/>
            <person name="Peterson D.G."/>
            <person name="Frelichowski J.E."/>
            <person name="Scheffler J.A."/>
            <person name="Scheffler B.E."/>
            <person name="Wendel J.F."/>
        </authorList>
    </citation>
    <scope>NUCLEOTIDE SEQUENCE [LARGE SCALE GENOMIC DNA]</scope>
    <source>
        <strain evidence="1">185</strain>
        <tissue evidence="1">Leaf</tissue>
    </source>
</reference>
<name>A0A7J8WP47_GOSAI</name>
<dbReference type="EMBL" id="JABFAA010000002">
    <property type="protein sequence ID" value="MBA0676798.1"/>
    <property type="molecule type" value="Genomic_DNA"/>
</dbReference>
<sequence length="184" mass="20900">VDYEAIFGRFAYSSWEGGGLRGQFEEGRAWGYMQLRVHIDILSPLKRNKKISLLKGVNDVSLWATTRSANPPISIWLFKEDKFSLPILEEIMHDKGEGISSDDEIGESQDVGLDEMGFDTKEMVRSALEWGTGRNETSKLGHLWVGESVRRCRYKHGFDVAPFRSIGGLSIGWKEDYSVWICGY</sequence>
<dbReference type="Proteomes" id="UP000593577">
    <property type="component" value="Unassembled WGS sequence"/>
</dbReference>
<comment type="caution">
    <text evidence="1">The sequence shown here is derived from an EMBL/GenBank/DDBJ whole genome shotgun (WGS) entry which is preliminary data.</text>
</comment>
<dbReference type="AlphaFoldDB" id="A0A7J8WP47"/>
<protein>
    <submittedName>
        <fullName evidence="1">Uncharacterized protein</fullName>
    </submittedName>
</protein>